<protein>
    <submittedName>
        <fullName evidence="1">Uncharacterized protein</fullName>
    </submittedName>
</protein>
<proteinExistence type="predicted"/>
<dbReference type="AlphaFoldDB" id="A0A0A9GXW8"/>
<evidence type="ECO:0000313" key="1">
    <source>
        <dbReference type="EMBL" id="JAE27431.1"/>
    </source>
</evidence>
<dbReference type="EMBL" id="GBRH01170465">
    <property type="protein sequence ID" value="JAE27431.1"/>
    <property type="molecule type" value="Transcribed_RNA"/>
</dbReference>
<name>A0A0A9GXW8_ARUDO</name>
<organism evidence="1">
    <name type="scientific">Arundo donax</name>
    <name type="common">Giant reed</name>
    <name type="synonym">Donax arundinaceus</name>
    <dbReference type="NCBI Taxonomy" id="35708"/>
    <lineage>
        <taxon>Eukaryota</taxon>
        <taxon>Viridiplantae</taxon>
        <taxon>Streptophyta</taxon>
        <taxon>Embryophyta</taxon>
        <taxon>Tracheophyta</taxon>
        <taxon>Spermatophyta</taxon>
        <taxon>Magnoliopsida</taxon>
        <taxon>Liliopsida</taxon>
        <taxon>Poales</taxon>
        <taxon>Poaceae</taxon>
        <taxon>PACMAD clade</taxon>
        <taxon>Arundinoideae</taxon>
        <taxon>Arundineae</taxon>
        <taxon>Arundo</taxon>
    </lineage>
</organism>
<accession>A0A0A9GXW8</accession>
<reference evidence="1" key="1">
    <citation type="submission" date="2014-09" db="EMBL/GenBank/DDBJ databases">
        <authorList>
            <person name="Magalhaes I.L.F."/>
            <person name="Oliveira U."/>
            <person name="Santos F.R."/>
            <person name="Vidigal T.H.D.A."/>
            <person name="Brescovit A.D."/>
            <person name="Santos A.J."/>
        </authorList>
    </citation>
    <scope>NUCLEOTIDE SEQUENCE</scope>
    <source>
        <tissue evidence="1">Shoot tissue taken approximately 20 cm above the soil surface</tissue>
    </source>
</reference>
<sequence>MRTPGRAQQRASYHQCSSS</sequence>
<reference evidence="1" key="2">
    <citation type="journal article" date="2015" name="Data Brief">
        <title>Shoot transcriptome of the giant reed, Arundo donax.</title>
        <authorList>
            <person name="Barrero R.A."/>
            <person name="Guerrero F.D."/>
            <person name="Moolhuijzen P."/>
            <person name="Goolsby J.A."/>
            <person name="Tidwell J."/>
            <person name="Bellgard S.E."/>
            <person name="Bellgard M.I."/>
        </authorList>
    </citation>
    <scope>NUCLEOTIDE SEQUENCE</scope>
    <source>
        <tissue evidence="1">Shoot tissue taken approximately 20 cm above the soil surface</tissue>
    </source>
</reference>